<evidence type="ECO:0008006" key="3">
    <source>
        <dbReference type="Google" id="ProtNLM"/>
    </source>
</evidence>
<gene>
    <name evidence="1" type="ORF">Tco_0770699</name>
</gene>
<protein>
    <recommendedName>
        <fullName evidence="3">Reverse transcriptase domain-containing protein</fullName>
    </recommendedName>
</protein>
<dbReference type="Proteomes" id="UP001151760">
    <property type="component" value="Unassembled WGS sequence"/>
</dbReference>
<evidence type="ECO:0000313" key="2">
    <source>
        <dbReference type="Proteomes" id="UP001151760"/>
    </source>
</evidence>
<reference evidence="1" key="2">
    <citation type="submission" date="2022-01" db="EMBL/GenBank/DDBJ databases">
        <authorList>
            <person name="Yamashiro T."/>
            <person name="Shiraishi A."/>
            <person name="Satake H."/>
            <person name="Nakayama K."/>
        </authorList>
    </citation>
    <scope>NUCLEOTIDE SEQUENCE</scope>
</reference>
<keyword evidence="2" id="KW-1185">Reference proteome</keyword>
<name>A0ABQ4ZCZ8_9ASTR</name>
<organism evidence="1 2">
    <name type="scientific">Tanacetum coccineum</name>
    <dbReference type="NCBI Taxonomy" id="301880"/>
    <lineage>
        <taxon>Eukaryota</taxon>
        <taxon>Viridiplantae</taxon>
        <taxon>Streptophyta</taxon>
        <taxon>Embryophyta</taxon>
        <taxon>Tracheophyta</taxon>
        <taxon>Spermatophyta</taxon>
        <taxon>Magnoliopsida</taxon>
        <taxon>eudicotyledons</taxon>
        <taxon>Gunneridae</taxon>
        <taxon>Pentapetalae</taxon>
        <taxon>asterids</taxon>
        <taxon>campanulids</taxon>
        <taxon>Asterales</taxon>
        <taxon>Asteraceae</taxon>
        <taxon>Asteroideae</taxon>
        <taxon>Anthemideae</taxon>
        <taxon>Anthemidinae</taxon>
        <taxon>Tanacetum</taxon>
    </lineage>
</organism>
<sequence length="247" mass="28496">MIIVLWLLARSTHRGYEDAIVYSEFTANNFEIKHGLLNHVKTKQFFGNDKEDPRAYIRYFNKITSTMKIPNVPNTSVKVMLFPFSLEGAARIWLEKEPPRSLKNMDDHIPIDPKDQEKKTFTCPITELSAYRPHAFMDPSVQDWKNPHQDKFENKEINEAFPLETLGSIALNYDRPHDLWQISDKTLCTGQEALEQSQSLPPGTYWGHYGANYTAIKDFPDCEDSRACSIHKSFTSSASFWESSIQI</sequence>
<dbReference type="EMBL" id="BQNB010011246">
    <property type="protein sequence ID" value="GJS88063.1"/>
    <property type="molecule type" value="Genomic_DNA"/>
</dbReference>
<accession>A0ABQ4ZCZ8</accession>
<proteinExistence type="predicted"/>
<reference evidence="1" key="1">
    <citation type="journal article" date="2022" name="Int. J. Mol. Sci.">
        <title>Draft Genome of Tanacetum Coccineum: Genomic Comparison of Closely Related Tanacetum-Family Plants.</title>
        <authorList>
            <person name="Yamashiro T."/>
            <person name="Shiraishi A."/>
            <person name="Nakayama K."/>
            <person name="Satake H."/>
        </authorList>
    </citation>
    <scope>NUCLEOTIDE SEQUENCE</scope>
</reference>
<evidence type="ECO:0000313" key="1">
    <source>
        <dbReference type="EMBL" id="GJS88063.1"/>
    </source>
</evidence>
<comment type="caution">
    <text evidence="1">The sequence shown here is derived from an EMBL/GenBank/DDBJ whole genome shotgun (WGS) entry which is preliminary data.</text>
</comment>